<sequence length="172" mass="19177">MAKELSVALAHGCLFVDFLSKEEPKKITQSKRGISTNQENYVKDLLKKYEINGSSVKTPMVPPNKLGPDINGKVVNETQYRDSDYVGCNMDMKSISSACQLLGGKLMCWSAKKQQSVAMSSVEPEYVAAAECCASILWMKCQLNDYDIVYKKVTIFCDNTSVMQSQTIQFCI</sequence>
<gene>
    <name evidence="1" type="ORF">Tci_642155</name>
</gene>
<dbReference type="PANTHER" id="PTHR11439:SF495">
    <property type="entry name" value="REVERSE TRANSCRIPTASE, RNA-DEPENDENT DNA POLYMERASE-RELATED"/>
    <property type="match status" value="1"/>
</dbReference>
<dbReference type="EMBL" id="BKCJ010471655">
    <property type="protein sequence ID" value="GFA70183.1"/>
    <property type="molecule type" value="Genomic_DNA"/>
</dbReference>
<name>A0A699K4Q4_TANCI</name>
<proteinExistence type="predicted"/>
<dbReference type="PANTHER" id="PTHR11439">
    <property type="entry name" value="GAG-POL-RELATED RETROTRANSPOSON"/>
    <property type="match status" value="1"/>
</dbReference>
<evidence type="ECO:0000313" key="1">
    <source>
        <dbReference type="EMBL" id="GFA70183.1"/>
    </source>
</evidence>
<protein>
    <submittedName>
        <fullName evidence="1">Retrovirus-related Pol polyprotein from transposon TNT 1-94</fullName>
    </submittedName>
</protein>
<accession>A0A699K4Q4</accession>
<dbReference type="CDD" id="cd09272">
    <property type="entry name" value="RNase_HI_RT_Ty1"/>
    <property type="match status" value="1"/>
</dbReference>
<organism evidence="1">
    <name type="scientific">Tanacetum cinerariifolium</name>
    <name type="common">Dalmatian daisy</name>
    <name type="synonym">Chrysanthemum cinerariifolium</name>
    <dbReference type="NCBI Taxonomy" id="118510"/>
    <lineage>
        <taxon>Eukaryota</taxon>
        <taxon>Viridiplantae</taxon>
        <taxon>Streptophyta</taxon>
        <taxon>Embryophyta</taxon>
        <taxon>Tracheophyta</taxon>
        <taxon>Spermatophyta</taxon>
        <taxon>Magnoliopsida</taxon>
        <taxon>eudicotyledons</taxon>
        <taxon>Gunneridae</taxon>
        <taxon>Pentapetalae</taxon>
        <taxon>asterids</taxon>
        <taxon>campanulids</taxon>
        <taxon>Asterales</taxon>
        <taxon>Asteraceae</taxon>
        <taxon>Asteroideae</taxon>
        <taxon>Anthemideae</taxon>
        <taxon>Anthemidinae</taxon>
        <taxon>Tanacetum</taxon>
    </lineage>
</organism>
<comment type="caution">
    <text evidence="1">The sequence shown here is derived from an EMBL/GenBank/DDBJ whole genome shotgun (WGS) entry which is preliminary data.</text>
</comment>
<reference evidence="1" key="1">
    <citation type="journal article" date="2019" name="Sci. Rep.">
        <title>Draft genome of Tanacetum cinerariifolium, the natural source of mosquito coil.</title>
        <authorList>
            <person name="Yamashiro T."/>
            <person name="Shiraishi A."/>
            <person name="Satake H."/>
            <person name="Nakayama K."/>
        </authorList>
    </citation>
    <scope>NUCLEOTIDE SEQUENCE</scope>
</reference>
<dbReference type="AlphaFoldDB" id="A0A699K4Q4"/>